<dbReference type="HOGENOM" id="CLU_204794_0_0_1"/>
<organism evidence="1 2">
    <name type="scientific">Sphaerobolus stellatus (strain SS14)</name>
    <dbReference type="NCBI Taxonomy" id="990650"/>
    <lineage>
        <taxon>Eukaryota</taxon>
        <taxon>Fungi</taxon>
        <taxon>Dikarya</taxon>
        <taxon>Basidiomycota</taxon>
        <taxon>Agaricomycotina</taxon>
        <taxon>Agaricomycetes</taxon>
        <taxon>Phallomycetidae</taxon>
        <taxon>Geastrales</taxon>
        <taxon>Sphaerobolaceae</taxon>
        <taxon>Sphaerobolus</taxon>
    </lineage>
</organism>
<keyword evidence="2" id="KW-1185">Reference proteome</keyword>
<dbReference type="EMBL" id="KN837284">
    <property type="protein sequence ID" value="KIJ29409.1"/>
    <property type="molecule type" value="Genomic_DNA"/>
</dbReference>
<proteinExistence type="predicted"/>
<accession>A0A0C9U5B2</accession>
<name>A0A0C9U5B2_SPHS4</name>
<evidence type="ECO:0000313" key="2">
    <source>
        <dbReference type="Proteomes" id="UP000054279"/>
    </source>
</evidence>
<reference evidence="1 2" key="1">
    <citation type="submission" date="2014-06" db="EMBL/GenBank/DDBJ databases">
        <title>Evolutionary Origins and Diversification of the Mycorrhizal Mutualists.</title>
        <authorList>
            <consortium name="DOE Joint Genome Institute"/>
            <consortium name="Mycorrhizal Genomics Consortium"/>
            <person name="Kohler A."/>
            <person name="Kuo A."/>
            <person name="Nagy L.G."/>
            <person name="Floudas D."/>
            <person name="Copeland A."/>
            <person name="Barry K.W."/>
            <person name="Cichocki N."/>
            <person name="Veneault-Fourrey C."/>
            <person name="LaButti K."/>
            <person name="Lindquist E.A."/>
            <person name="Lipzen A."/>
            <person name="Lundell T."/>
            <person name="Morin E."/>
            <person name="Murat C."/>
            <person name="Riley R."/>
            <person name="Ohm R."/>
            <person name="Sun H."/>
            <person name="Tunlid A."/>
            <person name="Henrissat B."/>
            <person name="Grigoriev I.V."/>
            <person name="Hibbett D.S."/>
            <person name="Martin F."/>
        </authorList>
    </citation>
    <scope>NUCLEOTIDE SEQUENCE [LARGE SCALE GENOMIC DNA]</scope>
    <source>
        <strain evidence="1 2">SS14</strain>
    </source>
</reference>
<gene>
    <name evidence="1" type="ORF">M422DRAFT_36967</name>
</gene>
<sequence>MVEGSKFAEALHSTMGVPNQYHLYLLVNILGLVSISRRPFKQLFSITDDQLPTAALDFVQDHPGCHRLLATRPTGSSAEG</sequence>
<feature type="non-terminal residue" evidence="1">
    <location>
        <position position="80"/>
    </location>
</feature>
<protein>
    <submittedName>
        <fullName evidence="1">Uncharacterized protein</fullName>
    </submittedName>
</protein>
<evidence type="ECO:0000313" key="1">
    <source>
        <dbReference type="EMBL" id="KIJ29409.1"/>
    </source>
</evidence>
<dbReference type="Proteomes" id="UP000054279">
    <property type="component" value="Unassembled WGS sequence"/>
</dbReference>
<dbReference type="AlphaFoldDB" id="A0A0C9U5B2"/>